<dbReference type="PANTHER" id="PTHR12806">
    <property type="entry name" value="EAP30 SUBUNIT OF ELL COMPLEX"/>
    <property type="match status" value="1"/>
</dbReference>
<reference evidence="4 5" key="1">
    <citation type="submission" date="2024-02" db="EMBL/GenBank/DDBJ databases">
        <title>FIRST GENOME SEQUENCES OF Leishmania (Viannia) shawi, Leishmania (Viannia) lindenbergi AND Leishmania (Viannia) utingensis.</title>
        <authorList>
            <person name="Resadore F."/>
            <person name="Custodio M.G.F."/>
            <person name="Boite M.C."/>
            <person name="Cupolillo E."/>
            <person name="Ferreira G.E.M."/>
        </authorList>
    </citation>
    <scope>NUCLEOTIDE SEQUENCE [LARGE SCALE GENOMIC DNA]</scope>
    <source>
        <strain evidence="4 5">ITUB/BR/1977/M4964</strain>
    </source>
</reference>
<dbReference type="GO" id="GO:0043328">
    <property type="term" value="P:protein transport to vacuole involved in ubiquitin-dependent protein catabolic process via the multivesicular body sorting pathway"/>
    <property type="evidence" value="ECO:0007669"/>
    <property type="project" value="TreeGrafter"/>
</dbReference>
<accession>A0AAW3AUL0</accession>
<feature type="region of interest" description="Disordered" evidence="3">
    <location>
        <begin position="239"/>
        <end position="264"/>
    </location>
</feature>
<dbReference type="InterPro" id="IPR036390">
    <property type="entry name" value="WH_DNA-bd_sf"/>
</dbReference>
<comment type="similarity">
    <text evidence="1">Belongs to the SNF8 family.</text>
</comment>
<dbReference type="PANTHER" id="PTHR12806:SF0">
    <property type="entry name" value="VACUOLAR-SORTING PROTEIN SNF8"/>
    <property type="match status" value="1"/>
</dbReference>
<feature type="compositionally biased region" description="Polar residues" evidence="3">
    <location>
        <begin position="247"/>
        <end position="264"/>
    </location>
</feature>
<dbReference type="Gene3D" id="1.10.10.10">
    <property type="entry name" value="Winged helix-like DNA-binding domain superfamily/Winged helix DNA-binding domain"/>
    <property type="match status" value="2"/>
</dbReference>
<dbReference type="GO" id="GO:0000814">
    <property type="term" value="C:ESCRT II complex"/>
    <property type="evidence" value="ECO:0007669"/>
    <property type="project" value="InterPro"/>
</dbReference>
<proteinExistence type="inferred from homology"/>
<dbReference type="InterPro" id="IPR036388">
    <property type="entry name" value="WH-like_DNA-bd_sf"/>
</dbReference>
<name>A0AAW3AUL0_9TRYP</name>
<dbReference type="AlphaFoldDB" id="A0AAW3AUL0"/>
<keyword evidence="5" id="KW-1185">Reference proteome</keyword>
<dbReference type="Gene3D" id="6.10.140.180">
    <property type="match status" value="1"/>
</dbReference>
<keyword evidence="2" id="KW-0175">Coiled coil</keyword>
<feature type="region of interest" description="Disordered" evidence="3">
    <location>
        <begin position="142"/>
        <end position="170"/>
    </location>
</feature>
<dbReference type="InterPro" id="IPR016689">
    <property type="entry name" value="ESCRT-2_cplx_Snf8"/>
</dbReference>
<organism evidence="4 5">
    <name type="scientific">Leishmania utingensis</name>
    <dbReference type="NCBI Taxonomy" id="653362"/>
    <lineage>
        <taxon>Eukaryota</taxon>
        <taxon>Discoba</taxon>
        <taxon>Euglenozoa</taxon>
        <taxon>Kinetoplastea</taxon>
        <taxon>Metakinetoplastina</taxon>
        <taxon>Trypanosomatida</taxon>
        <taxon>Trypanosomatidae</taxon>
        <taxon>Leishmaniinae</taxon>
        <taxon>Leishmania</taxon>
    </lineage>
</organism>
<dbReference type="EMBL" id="JBAMZL010000015">
    <property type="protein sequence ID" value="KAL0511304.1"/>
    <property type="molecule type" value="Genomic_DNA"/>
</dbReference>
<feature type="coiled-coil region" evidence="2">
    <location>
        <begin position="25"/>
        <end position="59"/>
    </location>
</feature>
<dbReference type="InterPro" id="IPR040608">
    <property type="entry name" value="Snf8/Vps36"/>
</dbReference>
<gene>
    <name evidence="4" type="ORF">Q4I30_002210</name>
</gene>
<evidence type="ECO:0000313" key="5">
    <source>
        <dbReference type="Proteomes" id="UP001482455"/>
    </source>
</evidence>
<dbReference type="Proteomes" id="UP001482455">
    <property type="component" value="Unassembled WGS sequence"/>
</dbReference>
<evidence type="ECO:0000256" key="3">
    <source>
        <dbReference type="SAM" id="MobiDB-lite"/>
    </source>
</evidence>
<evidence type="ECO:0000256" key="1">
    <source>
        <dbReference type="ARBA" id="ARBA00009834"/>
    </source>
</evidence>
<evidence type="ECO:0000313" key="4">
    <source>
        <dbReference type="EMBL" id="KAL0511304.1"/>
    </source>
</evidence>
<feature type="compositionally biased region" description="Gly residues" evidence="3">
    <location>
        <begin position="150"/>
        <end position="164"/>
    </location>
</feature>
<dbReference type="SUPFAM" id="SSF46785">
    <property type="entry name" value="Winged helix' DNA-binding domain"/>
    <property type="match status" value="2"/>
</dbReference>
<protein>
    <submittedName>
        <fullName evidence="4">EAP30/Vps36 family</fullName>
    </submittedName>
</protein>
<comment type="caution">
    <text evidence="4">The sequence shown here is derived from an EMBL/GenBank/DDBJ whole genome shotgun (WGS) entry which is preliminary data.</text>
</comment>
<dbReference type="Pfam" id="PF04157">
    <property type="entry name" value="EAP30"/>
    <property type="match status" value="1"/>
</dbReference>
<evidence type="ECO:0000256" key="2">
    <source>
        <dbReference type="SAM" id="Coils"/>
    </source>
</evidence>
<sequence length="400" mass="43656">MRRRVGVGHVLQERQQQQRMADLGAQITAERVGQIEDQLEELQAQLKTLAQNHKSDITEDPVVRARFRQLADSLGVDLLSSKKNVFADALGLGNFYYQLASRTVEACMRERKFCGAYVPLQRVQFFVQKTYDNSSLLCGNGQSRHVSPHRGGGSSGNSSGGGGKRGGRDEGKRIVITEADILTALSKLSVLGAGFNVVKLGGIPYIQTTPDGARGGDQVLLLNYVLGLQKEQIEKAKRTAVQEQDKSMPTSSVNNSWTTAEGGSSQRNGVGAVYALGAHPFAFEKDKSSQPNDVLSFAQQCVAVRESEIVSGLHWETHRARAALRRMVQEGTAWVEELQDRPADRVTKTGAQGDSPGKSKAVLSSFEEVKVVWKAKHKGTTEAADKDDVVYWFVSLTSHA</sequence>